<dbReference type="Pfam" id="PF00067">
    <property type="entry name" value="p450"/>
    <property type="match status" value="1"/>
</dbReference>
<dbReference type="InterPro" id="IPR050196">
    <property type="entry name" value="Cytochrome_P450_Monoox"/>
</dbReference>
<evidence type="ECO:0000256" key="3">
    <source>
        <dbReference type="ARBA" id="ARBA00022617"/>
    </source>
</evidence>
<evidence type="ECO:0000256" key="6">
    <source>
        <dbReference type="ARBA" id="ARBA00023004"/>
    </source>
</evidence>
<dbReference type="GO" id="GO:0020037">
    <property type="term" value="F:heme binding"/>
    <property type="evidence" value="ECO:0007669"/>
    <property type="project" value="InterPro"/>
</dbReference>
<dbReference type="InterPro" id="IPR002401">
    <property type="entry name" value="Cyt_P450_E_grp-I"/>
</dbReference>
<comment type="cofactor">
    <cofactor evidence="1 8">
        <name>heme</name>
        <dbReference type="ChEBI" id="CHEBI:30413"/>
    </cofactor>
</comment>
<comment type="similarity">
    <text evidence="2 9">Belongs to the cytochrome P450 family.</text>
</comment>
<reference evidence="10" key="1">
    <citation type="submission" date="2013-07" db="EMBL/GenBank/DDBJ databases">
        <authorList>
            <person name="Geib S."/>
        </authorList>
    </citation>
    <scope>NUCLEOTIDE SEQUENCE</scope>
</reference>
<sequence>MFLTIGLVVIATVFTVTALIYKLKFKYLIDVTRDIPSAPALPIIGHALYFLNKPAHEKIEKLRELLDIYGRTMKVWLGPELNIVMADVKDVESVLGSMAFIEKAGEYKTLEPWLKEGLLVSRGRKWHKRRKAITPAFHFKVLDQFIEVFERESRTLIANLARERRQQGSAGFCLYDWINLCTLDTICETAMGVSVHAQTNANSEYVQAVKTISTVTHKRMFDIIYRFNLTYQFTSLARDEKRALAVLHGFTERIILQRREELLRAQANTLTAAAKDRKQTNGQVIVTDKDADVGLKRKQAFLDILLQSEIDGKPLSNLDIREEVDTFMFEGHDTTSSAITFFFYNIATYPECQRKCYAEILEVFGKDTSKPVTYEALNRLNYVELCIKETLRLYPSVPLLGRKVTQECEINGKVLPAGTNIGIAPLYLGRQADLFPEPNSFKPERFDFAHETKKINPYAYIPFSAGPRNCIGQRFAMLEVKSVVTNVLRHYAIDFVGNSTTEPILIAELILRTKDPLMFRLTPRVD</sequence>
<keyword evidence="4 8" id="KW-0479">Metal-binding</keyword>
<dbReference type="KEGG" id="ccat:101455201"/>
<keyword evidence="3 8" id="KW-0349">Heme</keyword>
<dbReference type="SUPFAM" id="SSF48264">
    <property type="entry name" value="Cytochrome P450"/>
    <property type="match status" value="1"/>
</dbReference>
<accession>W8BMH9</accession>
<dbReference type="PROSITE" id="PS00086">
    <property type="entry name" value="CYTOCHROME_P450"/>
    <property type="match status" value="1"/>
</dbReference>
<dbReference type="PRINTS" id="PR00463">
    <property type="entry name" value="EP450I"/>
</dbReference>
<dbReference type="CDD" id="cd20628">
    <property type="entry name" value="CYP4"/>
    <property type="match status" value="1"/>
</dbReference>
<dbReference type="PANTHER" id="PTHR24291">
    <property type="entry name" value="CYTOCHROME P450 FAMILY 4"/>
    <property type="match status" value="1"/>
</dbReference>
<dbReference type="GO" id="GO:0005506">
    <property type="term" value="F:iron ion binding"/>
    <property type="evidence" value="ECO:0007669"/>
    <property type="project" value="InterPro"/>
</dbReference>
<organism evidence="10">
    <name type="scientific">Ceratitis capitata</name>
    <name type="common">Mediterranean fruit fly</name>
    <name type="synonym">Tephritis capitata</name>
    <dbReference type="NCBI Taxonomy" id="7213"/>
    <lineage>
        <taxon>Eukaryota</taxon>
        <taxon>Metazoa</taxon>
        <taxon>Ecdysozoa</taxon>
        <taxon>Arthropoda</taxon>
        <taxon>Hexapoda</taxon>
        <taxon>Insecta</taxon>
        <taxon>Pterygota</taxon>
        <taxon>Neoptera</taxon>
        <taxon>Endopterygota</taxon>
        <taxon>Diptera</taxon>
        <taxon>Brachycera</taxon>
        <taxon>Muscomorpha</taxon>
        <taxon>Tephritoidea</taxon>
        <taxon>Tephritidae</taxon>
        <taxon>Ceratitis</taxon>
        <taxon>Ceratitis</taxon>
    </lineage>
</organism>
<dbReference type="EMBL" id="GAMC01004250">
    <property type="protein sequence ID" value="JAC02306.1"/>
    <property type="molecule type" value="mRNA"/>
</dbReference>
<dbReference type="AlphaFoldDB" id="W8BMH9"/>
<gene>
    <name evidence="10" type="primary">CP4D1</name>
</gene>
<protein>
    <submittedName>
        <fullName evidence="10">Cytochrome P450 4d1</fullName>
    </submittedName>
</protein>
<evidence type="ECO:0000256" key="4">
    <source>
        <dbReference type="ARBA" id="ARBA00022723"/>
    </source>
</evidence>
<name>W8BMH9_CERCA</name>
<keyword evidence="6 8" id="KW-0408">Iron</keyword>
<evidence type="ECO:0000256" key="5">
    <source>
        <dbReference type="ARBA" id="ARBA00023002"/>
    </source>
</evidence>
<dbReference type="Gene3D" id="1.10.630.10">
    <property type="entry name" value="Cytochrome P450"/>
    <property type="match status" value="1"/>
</dbReference>
<proteinExistence type="evidence at transcript level"/>
<dbReference type="PRINTS" id="PR00385">
    <property type="entry name" value="P450"/>
</dbReference>
<reference evidence="10" key="2">
    <citation type="journal article" date="2014" name="BMC Genomics">
        <title>A genomic perspective to assessing quality of mass-reared SIT flies used in Mediterranean fruit fly (Ceratitis capitata) eradication in California.</title>
        <authorList>
            <person name="Calla B."/>
            <person name="Hall B."/>
            <person name="Hou S."/>
            <person name="Geib S.M."/>
        </authorList>
    </citation>
    <scope>NUCLEOTIDE SEQUENCE</scope>
</reference>
<dbReference type="GO" id="GO:0004497">
    <property type="term" value="F:monooxygenase activity"/>
    <property type="evidence" value="ECO:0007669"/>
    <property type="project" value="UniProtKB-KW"/>
</dbReference>
<keyword evidence="7 9" id="KW-0503">Monooxygenase</keyword>
<dbReference type="InterPro" id="IPR036396">
    <property type="entry name" value="Cyt_P450_sf"/>
</dbReference>
<evidence type="ECO:0000313" key="10">
    <source>
        <dbReference type="EMBL" id="JAC02306.1"/>
    </source>
</evidence>
<evidence type="ECO:0000256" key="1">
    <source>
        <dbReference type="ARBA" id="ARBA00001971"/>
    </source>
</evidence>
<dbReference type="GO" id="GO:0016705">
    <property type="term" value="F:oxidoreductase activity, acting on paired donors, with incorporation or reduction of molecular oxygen"/>
    <property type="evidence" value="ECO:0007669"/>
    <property type="project" value="InterPro"/>
</dbReference>
<dbReference type="InterPro" id="IPR017972">
    <property type="entry name" value="Cyt_P450_CS"/>
</dbReference>
<evidence type="ECO:0000256" key="2">
    <source>
        <dbReference type="ARBA" id="ARBA00010617"/>
    </source>
</evidence>
<dbReference type="PANTHER" id="PTHR24291:SF203">
    <property type="entry name" value="CYTOCHROME P450 4D1-RELATED"/>
    <property type="match status" value="1"/>
</dbReference>
<keyword evidence="5 9" id="KW-0560">Oxidoreductase</keyword>
<evidence type="ECO:0000256" key="7">
    <source>
        <dbReference type="ARBA" id="ARBA00023033"/>
    </source>
</evidence>
<dbReference type="InterPro" id="IPR001128">
    <property type="entry name" value="Cyt_P450"/>
</dbReference>
<dbReference type="OrthoDB" id="1470350at2759"/>
<feature type="binding site" description="axial binding residue" evidence="8">
    <location>
        <position position="470"/>
    </location>
    <ligand>
        <name>heme</name>
        <dbReference type="ChEBI" id="CHEBI:30413"/>
    </ligand>
    <ligandPart>
        <name>Fe</name>
        <dbReference type="ChEBI" id="CHEBI:18248"/>
    </ligandPart>
</feature>
<evidence type="ECO:0000256" key="9">
    <source>
        <dbReference type="RuleBase" id="RU000461"/>
    </source>
</evidence>
<evidence type="ECO:0000256" key="8">
    <source>
        <dbReference type="PIRSR" id="PIRSR602401-1"/>
    </source>
</evidence>